<gene>
    <name evidence="4" type="ORF">ENL96_00885</name>
</gene>
<dbReference type="SUPFAM" id="SSF56300">
    <property type="entry name" value="Metallo-dependent phosphatases"/>
    <property type="match status" value="1"/>
</dbReference>
<dbReference type="Pfam" id="PF09587">
    <property type="entry name" value="PGA_cap"/>
    <property type="match status" value="1"/>
</dbReference>
<comment type="similarity">
    <text evidence="1">Belongs to the CapA family.</text>
</comment>
<dbReference type="EMBL" id="DRVY01000024">
    <property type="protein sequence ID" value="HHR92055.1"/>
    <property type="molecule type" value="Genomic_DNA"/>
</dbReference>
<evidence type="ECO:0000256" key="1">
    <source>
        <dbReference type="ARBA" id="ARBA00005662"/>
    </source>
</evidence>
<protein>
    <submittedName>
        <fullName evidence="4">CapA family protein</fullName>
    </submittedName>
</protein>
<dbReference type="InterPro" id="IPR019079">
    <property type="entry name" value="Capsule_synth_CapA"/>
</dbReference>
<reference evidence="4" key="1">
    <citation type="journal article" date="2020" name="mSystems">
        <title>Genome- and Community-Level Interaction Insights into Carbon Utilization and Element Cycling Functions of Hydrothermarchaeota in Hydrothermal Sediment.</title>
        <authorList>
            <person name="Zhou Z."/>
            <person name="Liu Y."/>
            <person name="Xu W."/>
            <person name="Pan J."/>
            <person name="Luo Z.H."/>
            <person name="Li M."/>
        </authorList>
    </citation>
    <scope>NUCLEOTIDE SEQUENCE [LARGE SCALE GENOMIC DNA]</scope>
    <source>
        <strain evidence="4">SpSt-1042</strain>
    </source>
</reference>
<proteinExistence type="inferred from homology"/>
<accession>A0A7C5YRU8</accession>
<dbReference type="Gene3D" id="3.60.21.10">
    <property type="match status" value="1"/>
</dbReference>
<dbReference type="PANTHER" id="PTHR33393">
    <property type="entry name" value="POLYGLUTAMINE SYNTHESIS ACCESSORY PROTEIN RV0574C-RELATED"/>
    <property type="match status" value="1"/>
</dbReference>
<evidence type="ECO:0000256" key="2">
    <source>
        <dbReference type="SAM" id="Phobius"/>
    </source>
</evidence>
<sequence>MTQELYLQHKKTYHPSKHSKNRSKIAITIFILIIFLTGGIAVYHFSRNEIKIPILHSKIKVYIDQSLIQTHYNNLKEYVEKQDKKYEITDDSSLADILVTTQKIDERCKPFYEIDFLPVQRFATLNESVSNSQIKSIILGKEKNYEYINIKGFEEVTNNIFGVGQNDEKIVVDNKDDLKSALDQTSKRIALIPFSWLDPTMKVLKIEDNSPLDTPTPFRFAEYLCAKEEDIRDFIENTNKMEYHDTIDYTKVATVIQTGVTAMGRNVYIKMIAEKDPAYISYKISPLSRGADLTHTSNEVSFSKDCTQTANTMRFCAKPEFIETLKACGIDLVELTGNHNNDWGHEANLYTLNLYKENGIAYFGGGVNLEEAKKPFITDIKGTKIAFLGYNWYDAVGGGNPSALATATLPGANPYDEQAIKEDIQKLRKEVDIIIVDIQFQECWAYSENNTICYRADAVNYQQDVFRKIKDFGADIVVGTQAHQPQGFEIRKDGIIFYGLGNLFFDQIVYTGTREELILKHYFYKGKYINTTIYTAFYDSDYQPYITRGEERKGLLQKLFKASGWNITE</sequence>
<evidence type="ECO:0000259" key="3">
    <source>
        <dbReference type="SMART" id="SM00854"/>
    </source>
</evidence>
<dbReference type="AlphaFoldDB" id="A0A7C5YRU8"/>
<dbReference type="InterPro" id="IPR029052">
    <property type="entry name" value="Metallo-depent_PP-like"/>
</dbReference>
<comment type="caution">
    <text evidence="4">The sequence shown here is derived from an EMBL/GenBank/DDBJ whole genome shotgun (WGS) entry which is preliminary data.</text>
</comment>
<dbReference type="PANTHER" id="PTHR33393:SF13">
    <property type="entry name" value="PGA BIOSYNTHESIS PROTEIN CAPA"/>
    <property type="match status" value="1"/>
</dbReference>
<dbReference type="SMART" id="SM00854">
    <property type="entry name" value="PGA_cap"/>
    <property type="match status" value="1"/>
</dbReference>
<keyword evidence="2" id="KW-1133">Transmembrane helix</keyword>
<keyword evidence="2" id="KW-0812">Transmembrane</keyword>
<dbReference type="CDD" id="cd07381">
    <property type="entry name" value="MPP_CapA"/>
    <property type="match status" value="1"/>
</dbReference>
<feature type="transmembrane region" description="Helical" evidence="2">
    <location>
        <begin position="25"/>
        <end position="45"/>
    </location>
</feature>
<feature type="domain" description="Capsule synthesis protein CapA" evidence="3">
    <location>
        <begin position="254"/>
        <end position="507"/>
    </location>
</feature>
<evidence type="ECO:0000313" key="4">
    <source>
        <dbReference type="EMBL" id="HHR92055.1"/>
    </source>
</evidence>
<name>A0A7C5YRU8_UNCC3</name>
<organism evidence="4">
    <name type="scientific">candidate division CPR3 bacterium</name>
    <dbReference type="NCBI Taxonomy" id="2268181"/>
    <lineage>
        <taxon>Bacteria</taxon>
        <taxon>Bacteria division CPR3</taxon>
    </lineage>
</organism>
<dbReference type="InterPro" id="IPR052169">
    <property type="entry name" value="CW_Biosynth-Accessory"/>
</dbReference>
<keyword evidence="2" id="KW-0472">Membrane</keyword>